<evidence type="ECO:0000313" key="3">
    <source>
        <dbReference type="WBParaSite" id="TMUE_1000004861.1"/>
    </source>
</evidence>
<dbReference type="Proteomes" id="UP000046395">
    <property type="component" value="Unassembled WGS sequence"/>
</dbReference>
<sequence length="396" mass="44468">MIPLVDRSSARPAGRRRCKEQRCIGVGPDGARPLGEYRLIGRINAYKMHCVALASNHLRSPVDNLSYCCNCGAAVGRPSRSRCVDEAVRKCGFNFCARQKAAEGKRERARARRRARQGEDGTRGEQSTNETHREPPRGKSFDNATRALPPLHGKTRSSGGPVSPSCPRHRCHSCPVGRVQRQRGPDGGHDRAGDSAEVTFFGSNSFRNSLQLARVLRPPVDAQSHYGLDLRVSLDIPRRLGCRRGRSRLHGPRAPVATAANGRKALPAKSARANDALYLRSDHRIQYQRGCLPRGRPANDRPRSRQRAVGQSWQYKYGRRRWFGGKRWENSAQRRRGAKIAVKYEPWPRRQAAVRRPERQTSVQLTGNSAAYRLVDCDRRKNDAFTDDVQKSNSLQ</sequence>
<dbReference type="AlphaFoldDB" id="A0A5S6QBZ9"/>
<feature type="region of interest" description="Disordered" evidence="1">
    <location>
        <begin position="104"/>
        <end position="172"/>
    </location>
</feature>
<protein>
    <submittedName>
        <fullName evidence="3">Uncharacterized protein</fullName>
    </submittedName>
</protein>
<evidence type="ECO:0000256" key="1">
    <source>
        <dbReference type="SAM" id="MobiDB-lite"/>
    </source>
</evidence>
<keyword evidence="2" id="KW-1185">Reference proteome</keyword>
<feature type="compositionally biased region" description="Basic and acidic residues" evidence="1">
    <location>
        <begin position="130"/>
        <end position="140"/>
    </location>
</feature>
<reference evidence="3" key="1">
    <citation type="submission" date="2019-12" db="UniProtKB">
        <authorList>
            <consortium name="WormBaseParasite"/>
        </authorList>
    </citation>
    <scope>IDENTIFICATION</scope>
</reference>
<proteinExistence type="predicted"/>
<name>A0A5S6QBZ9_TRIMR</name>
<accession>A0A5S6QBZ9</accession>
<organism evidence="2 3">
    <name type="scientific">Trichuris muris</name>
    <name type="common">Mouse whipworm</name>
    <dbReference type="NCBI Taxonomy" id="70415"/>
    <lineage>
        <taxon>Eukaryota</taxon>
        <taxon>Metazoa</taxon>
        <taxon>Ecdysozoa</taxon>
        <taxon>Nematoda</taxon>
        <taxon>Enoplea</taxon>
        <taxon>Dorylaimia</taxon>
        <taxon>Trichinellida</taxon>
        <taxon>Trichuridae</taxon>
        <taxon>Trichuris</taxon>
    </lineage>
</organism>
<feature type="region of interest" description="Disordered" evidence="1">
    <location>
        <begin position="290"/>
        <end position="311"/>
    </location>
</feature>
<evidence type="ECO:0000313" key="2">
    <source>
        <dbReference type="Proteomes" id="UP000046395"/>
    </source>
</evidence>
<dbReference type="WBParaSite" id="TMUE_1000004861.1">
    <property type="protein sequence ID" value="TMUE_1000004861.1"/>
    <property type="gene ID" value="WBGene00299125"/>
</dbReference>